<reference evidence="2 3" key="1">
    <citation type="journal article" date="2019" name="Emerg. Microbes Infect.">
        <title>Comprehensive subspecies identification of 175 nontuberculous mycobacteria species based on 7547 genomic profiles.</title>
        <authorList>
            <person name="Matsumoto Y."/>
            <person name="Kinjo T."/>
            <person name="Motooka D."/>
            <person name="Nabeya D."/>
            <person name="Jung N."/>
            <person name="Uechi K."/>
            <person name="Horii T."/>
            <person name="Iida T."/>
            <person name="Fujita J."/>
            <person name="Nakamura S."/>
        </authorList>
    </citation>
    <scope>NUCLEOTIDE SEQUENCE [LARGE SCALE GENOMIC DNA]</scope>
    <source>
        <strain evidence="2 3">JCM 12405</strain>
    </source>
</reference>
<dbReference type="InterPro" id="IPR024524">
    <property type="entry name" value="DUF3800"/>
</dbReference>
<evidence type="ECO:0000313" key="3">
    <source>
        <dbReference type="Proteomes" id="UP000467201"/>
    </source>
</evidence>
<dbReference type="EMBL" id="AP022605">
    <property type="protein sequence ID" value="BBZ09683.1"/>
    <property type="molecule type" value="Genomic_DNA"/>
</dbReference>
<dbReference type="Proteomes" id="UP000467201">
    <property type="component" value="Chromosome"/>
</dbReference>
<dbReference type="AlphaFoldDB" id="A0A7I7VZZ0"/>
<dbReference type="KEGG" id="mdr:MDOR_38520"/>
<gene>
    <name evidence="2" type="ORF">MDOR_38520</name>
</gene>
<evidence type="ECO:0000313" key="2">
    <source>
        <dbReference type="EMBL" id="BBZ09683.1"/>
    </source>
</evidence>
<feature type="region of interest" description="Disordered" evidence="1">
    <location>
        <begin position="93"/>
        <end position="117"/>
    </location>
</feature>
<organism evidence="2 3">
    <name type="scientific">Mycolicibacterium doricum</name>
    <dbReference type="NCBI Taxonomy" id="126673"/>
    <lineage>
        <taxon>Bacteria</taxon>
        <taxon>Bacillati</taxon>
        <taxon>Actinomycetota</taxon>
        <taxon>Actinomycetes</taxon>
        <taxon>Mycobacteriales</taxon>
        <taxon>Mycobacteriaceae</taxon>
        <taxon>Mycolicibacterium</taxon>
    </lineage>
</organism>
<accession>A0A7I7VZZ0</accession>
<evidence type="ECO:0008006" key="4">
    <source>
        <dbReference type="Google" id="ProtNLM"/>
    </source>
</evidence>
<sequence>MARMLIAYIDESGNTGDPGNGGSMTFTLGCVLVDADAWPETFDGLLQFRRRIRDKFGVHMRAEVKANYLLRNGGALRRYRLGHRARHTIYRAAHASARGSRRPRVRDRGGQAGELHDAHSMFRSRMGRLAAAPREDQQI</sequence>
<proteinExistence type="predicted"/>
<name>A0A7I7VZZ0_9MYCO</name>
<protein>
    <recommendedName>
        <fullName evidence="4">DUF3800 domain-containing protein</fullName>
    </recommendedName>
</protein>
<dbReference type="PROSITE" id="PS51257">
    <property type="entry name" value="PROKAR_LIPOPROTEIN"/>
    <property type="match status" value="1"/>
</dbReference>
<dbReference type="Pfam" id="PF12686">
    <property type="entry name" value="DUF3800"/>
    <property type="match status" value="1"/>
</dbReference>
<evidence type="ECO:0000256" key="1">
    <source>
        <dbReference type="SAM" id="MobiDB-lite"/>
    </source>
</evidence>
<feature type="compositionally biased region" description="Basic and acidic residues" evidence="1">
    <location>
        <begin position="106"/>
        <end position="117"/>
    </location>
</feature>